<feature type="non-terminal residue" evidence="1">
    <location>
        <position position="49"/>
    </location>
</feature>
<reference evidence="1 2" key="1">
    <citation type="journal article" date="2021" name="Nat. Plants">
        <title>The Taxus genome provides insights into paclitaxel biosynthesis.</title>
        <authorList>
            <person name="Xiong X."/>
            <person name="Gou J."/>
            <person name="Liao Q."/>
            <person name="Li Y."/>
            <person name="Zhou Q."/>
            <person name="Bi G."/>
            <person name="Li C."/>
            <person name="Du R."/>
            <person name="Wang X."/>
            <person name="Sun T."/>
            <person name="Guo L."/>
            <person name="Liang H."/>
            <person name="Lu P."/>
            <person name="Wu Y."/>
            <person name="Zhang Z."/>
            <person name="Ro D.K."/>
            <person name="Shang Y."/>
            <person name="Huang S."/>
            <person name="Yan J."/>
        </authorList>
    </citation>
    <scope>NUCLEOTIDE SEQUENCE [LARGE SCALE GENOMIC DNA]</scope>
    <source>
        <strain evidence="1">Ta-2019</strain>
    </source>
</reference>
<feature type="non-terminal residue" evidence="1">
    <location>
        <position position="1"/>
    </location>
</feature>
<dbReference type="EMBL" id="JAHRHJ020000004">
    <property type="protein sequence ID" value="KAH9319568.1"/>
    <property type="molecule type" value="Genomic_DNA"/>
</dbReference>
<evidence type="ECO:0000313" key="2">
    <source>
        <dbReference type="Proteomes" id="UP000824469"/>
    </source>
</evidence>
<gene>
    <name evidence="1" type="ORF">KI387_021337</name>
</gene>
<dbReference type="Proteomes" id="UP000824469">
    <property type="component" value="Unassembled WGS sequence"/>
</dbReference>
<sequence>AVFLGRRCLMYCEGKVALQFYFDQRICRSDSNGVMWAEDGLSVSYKERF</sequence>
<organism evidence="1 2">
    <name type="scientific">Taxus chinensis</name>
    <name type="common">Chinese yew</name>
    <name type="synonym">Taxus wallichiana var. chinensis</name>
    <dbReference type="NCBI Taxonomy" id="29808"/>
    <lineage>
        <taxon>Eukaryota</taxon>
        <taxon>Viridiplantae</taxon>
        <taxon>Streptophyta</taxon>
        <taxon>Embryophyta</taxon>
        <taxon>Tracheophyta</taxon>
        <taxon>Spermatophyta</taxon>
        <taxon>Pinopsida</taxon>
        <taxon>Pinidae</taxon>
        <taxon>Conifers II</taxon>
        <taxon>Cupressales</taxon>
        <taxon>Taxaceae</taxon>
        <taxon>Taxus</taxon>
    </lineage>
</organism>
<protein>
    <submittedName>
        <fullName evidence="1">Uncharacterized protein</fullName>
    </submittedName>
</protein>
<comment type="caution">
    <text evidence="1">The sequence shown here is derived from an EMBL/GenBank/DDBJ whole genome shotgun (WGS) entry which is preliminary data.</text>
</comment>
<proteinExistence type="predicted"/>
<name>A0AA38GCV5_TAXCH</name>
<dbReference type="AlphaFoldDB" id="A0AA38GCV5"/>
<accession>A0AA38GCV5</accession>
<keyword evidence="2" id="KW-1185">Reference proteome</keyword>
<evidence type="ECO:0000313" key="1">
    <source>
        <dbReference type="EMBL" id="KAH9319568.1"/>
    </source>
</evidence>